<dbReference type="SMR" id="B4K8D7"/>
<dbReference type="CDD" id="cd07832">
    <property type="entry name" value="STKc_CCRK"/>
    <property type="match status" value="1"/>
</dbReference>
<dbReference type="PROSITE" id="PS00107">
    <property type="entry name" value="PROTEIN_KINASE_ATP"/>
    <property type="match status" value="1"/>
</dbReference>
<keyword evidence="8 24" id="KW-0723">Serine/threonine-protein kinase</keyword>
<dbReference type="PANTHER" id="PTHR24056:SF171">
    <property type="entry name" value="CYCLIN-DEPENDENT KINASE 20"/>
    <property type="match status" value="1"/>
</dbReference>
<evidence type="ECO:0000256" key="23">
    <source>
        <dbReference type="PROSITE-ProRule" id="PRU10141"/>
    </source>
</evidence>
<dbReference type="Proteomes" id="UP000009192">
    <property type="component" value="Unassembled WGS sequence"/>
</dbReference>
<evidence type="ECO:0000256" key="10">
    <source>
        <dbReference type="ARBA" id="ARBA00022679"/>
    </source>
</evidence>
<dbReference type="AlphaFoldDB" id="B4K8D7"/>
<sequence length="317" mass="36206">MEDYAPSRYKMQDKIGEGVHGCVFKALDLQRNVEVAIKKVALKNKFGNISLNTLREIKTLQLCNSEYILNIIEIYPDLTGLSIVLEYMPDTLYGRLKSEVNPLSRQQVRKYSLMMFKGMAYLHEAGIMHRDIKPANLLISQMDVLKIADFGLARLYFPDDESRLYSPQVSTRWYRAPEILWGSQKYGPSVDLWACGNVLAEMLRGVPLFAGTTDIEQLAIIIRTLGSPRLNEWPELTSLPDYSKIRFPNSVGIHWNNLFPSCTHAVEIDLVSNLVVYNPKNRLKATEVSPDIIMDDISKYSFPSTFILQAVEHSYFD</sequence>
<keyword evidence="13 23" id="KW-0067">ATP-binding</keyword>
<protein>
    <recommendedName>
        <fullName evidence="18">Cyclin-dependent kinase 20</fullName>
        <ecNumber evidence="5">2.7.11.22</ecNumber>
    </recommendedName>
    <alternativeName>
        <fullName evidence="19">Cell cycle-related kinase</fullName>
    </alternativeName>
    <alternativeName>
        <fullName evidence="20">Cell division protein kinase 20</fullName>
    </alternativeName>
</protein>
<evidence type="ECO:0000256" key="1">
    <source>
        <dbReference type="ARBA" id="ARBA00004123"/>
    </source>
</evidence>
<reference evidence="26 27" key="1">
    <citation type="journal article" date="2007" name="Nature">
        <title>Evolution of genes and genomes on the Drosophila phylogeny.</title>
        <authorList>
            <consortium name="Drosophila 12 Genomes Consortium"/>
            <person name="Clark A.G."/>
            <person name="Eisen M.B."/>
            <person name="Smith D.R."/>
            <person name="Bergman C.M."/>
            <person name="Oliver B."/>
            <person name="Markow T.A."/>
            <person name="Kaufman T.C."/>
            <person name="Kellis M."/>
            <person name="Gelbart W."/>
            <person name="Iyer V.N."/>
            <person name="Pollard D.A."/>
            <person name="Sackton T.B."/>
            <person name="Larracuente A.M."/>
            <person name="Singh N.D."/>
            <person name="Abad J.P."/>
            <person name="Abt D.N."/>
            <person name="Adryan B."/>
            <person name="Aguade M."/>
            <person name="Akashi H."/>
            <person name="Anderson W.W."/>
            <person name="Aquadro C.F."/>
            <person name="Ardell D.H."/>
            <person name="Arguello R."/>
            <person name="Artieri C.G."/>
            <person name="Barbash D.A."/>
            <person name="Barker D."/>
            <person name="Barsanti P."/>
            <person name="Batterham P."/>
            <person name="Batzoglou S."/>
            <person name="Begun D."/>
            <person name="Bhutkar A."/>
            <person name="Blanco E."/>
            <person name="Bosak S.A."/>
            <person name="Bradley R.K."/>
            <person name="Brand A.D."/>
            <person name="Brent M.R."/>
            <person name="Brooks A.N."/>
            <person name="Brown R.H."/>
            <person name="Butlin R.K."/>
            <person name="Caggese C."/>
            <person name="Calvi B.R."/>
            <person name="Bernardo de Carvalho A."/>
            <person name="Caspi A."/>
            <person name="Castrezana S."/>
            <person name="Celniker S.E."/>
            <person name="Chang J.L."/>
            <person name="Chapple C."/>
            <person name="Chatterji S."/>
            <person name="Chinwalla A."/>
            <person name="Civetta A."/>
            <person name="Clifton S.W."/>
            <person name="Comeron J.M."/>
            <person name="Costello J.C."/>
            <person name="Coyne J.A."/>
            <person name="Daub J."/>
            <person name="David R.G."/>
            <person name="Delcher A.L."/>
            <person name="Delehaunty K."/>
            <person name="Do C.B."/>
            <person name="Ebling H."/>
            <person name="Edwards K."/>
            <person name="Eickbush T."/>
            <person name="Evans J.D."/>
            <person name="Filipski A."/>
            <person name="Findeiss S."/>
            <person name="Freyhult E."/>
            <person name="Fulton L."/>
            <person name="Fulton R."/>
            <person name="Garcia A.C."/>
            <person name="Gardiner A."/>
            <person name="Garfield D.A."/>
            <person name="Garvin B.E."/>
            <person name="Gibson G."/>
            <person name="Gilbert D."/>
            <person name="Gnerre S."/>
            <person name="Godfrey J."/>
            <person name="Good R."/>
            <person name="Gotea V."/>
            <person name="Gravely B."/>
            <person name="Greenberg A.J."/>
            <person name="Griffiths-Jones S."/>
            <person name="Gross S."/>
            <person name="Guigo R."/>
            <person name="Gustafson E.A."/>
            <person name="Haerty W."/>
            <person name="Hahn M.W."/>
            <person name="Halligan D.L."/>
            <person name="Halpern A.L."/>
            <person name="Halter G.M."/>
            <person name="Han M.V."/>
            <person name="Heger A."/>
            <person name="Hillier L."/>
            <person name="Hinrichs A.S."/>
            <person name="Holmes I."/>
            <person name="Hoskins R.A."/>
            <person name="Hubisz M.J."/>
            <person name="Hultmark D."/>
            <person name="Huntley M.A."/>
            <person name="Jaffe D.B."/>
            <person name="Jagadeeshan S."/>
            <person name="Jeck W.R."/>
            <person name="Johnson J."/>
            <person name="Jones C.D."/>
            <person name="Jordan W.C."/>
            <person name="Karpen G.H."/>
            <person name="Kataoka E."/>
            <person name="Keightley P.D."/>
            <person name="Kheradpour P."/>
            <person name="Kirkness E.F."/>
            <person name="Koerich L.B."/>
            <person name="Kristiansen K."/>
            <person name="Kudrna D."/>
            <person name="Kulathinal R.J."/>
            <person name="Kumar S."/>
            <person name="Kwok R."/>
            <person name="Lander E."/>
            <person name="Langley C.H."/>
            <person name="Lapoint R."/>
            <person name="Lazzaro B.P."/>
            <person name="Lee S.J."/>
            <person name="Levesque L."/>
            <person name="Li R."/>
            <person name="Lin C.F."/>
            <person name="Lin M.F."/>
            <person name="Lindblad-Toh K."/>
            <person name="Llopart A."/>
            <person name="Long M."/>
            <person name="Low L."/>
            <person name="Lozovsky E."/>
            <person name="Lu J."/>
            <person name="Luo M."/>
            <person name="Machado C.A."/>
            <person name="Makalowski W."/>
            <person name="Marzo M."/>
            <person name="Matsuda M."/>
            <person name="Matzkin L."/>
            <person name="McAllister B."/>
            <person name="McBride C.S."/>
            <person name="McKernan B."/>
            <person name="McKernan K."/>
            <person name="Mendez-Lago M."/>
            <person name="Minx P."/>
            <person name="Mollenhauer M.U."/>
            <person name="Montooth K."/>
            <person name="Mount S.M."/>
            <person name="Mu X."/>
            <person name="Myers E."/>
            <person name="Negre B."/>
            <person name="Newfeld S."/>
            <person name="Nielsen R."/>
            <person name="Noor M.A."/>
            <person name="O'Grady P."/>
            <person name="Pachter L."/>
            <person name="Papaceit M."/>
            <person name="Parisi M.J."/>
            <person name="Parisi M."/>
            <person name="Parts L."/>
            <person name="Pedersen J.S."/>
            <person name="Pesole G."/>
            <person name="Phillippy A.M."/>
            <person name="Ponting C.P."/>
            <person name="Pop M."/>
            <person name="Porcelli D."/>
            <person name="Powell J.R."/>
            <person name="Prohaska S."/>
            <person name="Pruitt K."/>
            <person name="Puig M."/>
            <person name="Quesneville H."/>
            <person name="Ram K.R."/>
            <person name="Rand D."/>
            <person name="Rasmussen M.D."/>
            <person name="Reed L.K."/>
            <person name="Reenan R."/>
            <person name="Reily A."/>
            <person name="Remington K.A."/>
            <person name="Rieger T.T."/>
            <person name="Ritchie M.G."/>
            <person name="Robin C."/>
            <person name="Rogers Y.H."/>
            <person name="Rohde C."/>
            <person name="Rozas J."/>
            <person name="Rubenfield M.J."/>
            <person name="Ruiz A."/>
            <person name="Russo S."/>
            <person name="Salzberg S.L."/>
            <person name="Sanchez-Gracia A."/>
            <person name="Saranga D.J."/>
            <person name="Sato H."/>
            <person name="Schaeffer S.W."/>
            <person name="Schatz M.C."/>
            <person name="Schlenke T."/>
            <person name="Schwartz R."/>
            <person name="Segarra C."/>
            <person name="Singh R.S."/>
            <person name="Sirot L."/>
            <person name="Sirota M."/>
            <person name="Sisneros N.B."/>
            <person name="Smith C.D."/>
            <person name="Smith T.F."/>
            <person name="Spieth J."/>
            <person name="Stage D.E."/>
            <person name="Stark A."/>
            <person name="Stephan W."/>
            <person name="Strausberg R.L."/>
            <person name="Strempel S."/>
            <person name="Sturgill D."/>
            <person name="Sutton G."/>
            <person name="Sutton G.G."/>
            <person name="Tao W."/>
            <person name="Teichmann S."/>
            <person name="Tobari Y.N."/>
            <person name="Tomimura Y."/>
            <person name="Tsolas J.M."/>
            <person name="Valente V.L."/>
            <person name="Venter E."/>
            <person name="Venter J.C."/>
            <person name="Vicario S."/>
            <person name="Vieira F.G."/>
            <person name="Vilella A.J."/>
            <person name="Villasante A."/>
            <person name="Walenz B."/>
            <person name="Wang J."/>
            <person name="Wasserman M."/>
            <person name="Watts T."/>
            <person name="Wilson D."/>
            <person name="Wilson R.K."/>
            <person name="Wing R.A."/>
            <person name="Wolfner M.F."/>
            <person name="Wong A."/>
            <person name="Wong G.K."/>
            <person name="Wu C.I."/>
            <person name="Wu G."/>
            <person name="Yamamoto D."/>
            <person name="Yang H.P."/>
            <person name="Yang S.P."/>
            <person name="Yorke J.A."/>
            <person name="Yoshida K."/>
            <person name="Zdobnov E."/>
            <person name="Zhang P."/>
            <person name="Zhang Y."/>
            <person name="Zimin A.V."/>
            <person name="Baldwin J."/>
            <person name="Abdouelleil A."/>
            <person name="Abdulkadir J."/>
            <person name="Abebe A."/>
            <person name="Abera B."/>
            <person name="Abreu J."/>
            <person name="Acer S.C."/>
            <person name="Aftuck L."/>
            <person name="Alexander A."/>
            <person name="An P."/>
            <person name="Anderson E."/>
            <person name="Anderson S."/>
            <person name="Arachi H."/>
            <person name="Azer M."/>
            <person name="Bachantsang P."/>
            <person name="Barry A."/>
            <person name="Bayul T."/>
            <person name="Berlin A."/>
            <person name="Bessette D."/>
            <person name="Bloom T."/>
            <person name="Blye J."/>
            <person name="Boguslavskiy L."/>
            <person name="Bonnet C."/>
            <person name="Boukhgalter B."/>
            <person name="Bourzgui I."/>
            <person name="Brown A."/>
            <person name="Cahill P."/>
            <person name="Channer S."/>
            <person name="Cheshatsang Y."/>
            <person name="Chuda L."/>
            <person name="Citroen M."/>
            <person name="Collymore A."/>
            <person name="Cooke P."/>
            <person name="Costello M."/>
            <person name="D'Aco K."/>
            <person name="Daza R."/>
            <person name="De Haan G."/>
            <person name="DeGray S."/>
            <person name="DeMaso C."/>
            <person name="Dhargay N."/>
            <person name="Dooley K."/>
            <person name="Dooley E."/>
            <person name="Doricent M."/>
            <person name="Dorje P."/>
            <person name="Dorjee K."/>
            <person name="Dupes A."/>
            <person name="Elong R."/>
            <person name="Falk J."/>
            <person name="Farina A."/>
            <person name="Faro S."/>
            <person name="Ferguson D."/>
            <person name="Fisher S."/>
            <person name="Foley C.D."/>
            <person name="Franke A."/>
            <person name="Friedrich D."/>
            <person name="Gadbois L."/>
            <person name="Gearin G."/>
            <person name="Gearin C.R."/>
            <person name="Giannoukos G."/>
            <person name="Goode T."/>
            <person name="Graham J."/>
            <person name="Grandbois E."/>
            <person name="Grewal S."/>
            <person name="Gyaltsen K."/>
            <person name="Hafez N."/>
            <person name="Hagos B."/>
            <person name="Hall J."/>
            <person name="Henson C."/>
            <person name="Hollinger A."/>
            <person name="Honan T."/>
            <person name="Huard M.D."/>
            <person name="Hughes L."/>
            <person name="Hurhula B."/>
            <person name="Husby M.E."/>
            <person name="Kamat A."/>
            <person name="Kanga B."/>
            <person name="Kashin S."/>
            <person name="Khazanovich D."/>
            <person name="Kisner P."/>
            <person name="Lance K."/>
            <person name="Lara M."/>
            <person name="Lee W."/>
            <person name="Lennon N."/>
            <person name="Letendre F."/>
            <person name="LeVine R."/>
            <person name="Lipovsky A."/>
            <person name="Liu X."/>
            <person name="Liu J."/>
            <person name="Liu S."/>
            <person name="Lokyitsang T."/>
            <person name="Lokyitsang Y."/>
            <person name="Lubonja R."/>
            <person name="Lui A."/>
            <person name="MacDonald P."/>
            <person name="Magnisalis V."/>
            <person name="Maru K."/>
            <person name="Matthews C."/>
            <person name="McCusker W."/>
            <person name="McDonough S."/>
            <person name="Mehta T."/>
            <person name="Meldrim J."/>
            <person name="Meneus L."/>
            <person name="Mihai O."/>
            <person name="Mihalev A."/>
            <person name="Mihova T."/>
            <person name="Mittelman R."/>
            <person name="Mlenga V."/>
            <person name="Montmayeur A."/>
            <person name="Mulrain L."/>
            <person name="Navidi A."/>
            <person name="Naylor J."/>
            <person name="Negash T."/>
            <person name="Nguyen T."/>
            <person name="Nguyen N."/>
            <person name="Nicol R."/>
            <person name="Norbu C."/>
            <person name="Norbu N."/>
            <person name="Novod N."/>
            <person name="O'Neill B."/>
            <person name="Osman S."/>
            <person name="Markiewicz E."/>
            <person name="Oyono O.L."/>
            <person name="Patti C."/>
            <person name="Phunkhang P."/>
            <person name="Pierre F."/>
            <person name="Priest M."/>
            <person name="Raghuraman S."/>
            <person name="Rege F."/>
            <person name="Reyes R."/>
            <person name="Rise C."/>
            <person name="Rogov P."/>
            <person name="Ross K."/>
            <person name="Ryan E."/>
            <person name="Settipalli S."/>
            <person name="Shea T."/>
            <person name="Sherpa N."/>
            <person name="Shi L."/>
            <person name="Shih D."/>
            <person name="Sparrow T."/>
            <person name="Spaulding J."/>
            <person name="Stalker J."/>
            <person name="Stange-Thomann N."/>
            <person name="Stavropoulos S."/>
            <person name="Stone C."/>
            <person name="Strader C."/>
            <person name="Tesfaye S."/>
            <person name="Thomson T."/>
            <person name="Thoulutsang Y."/>
            <person name="Thoulutsang D."/>
            <person name="Topham K."/>
            <person name="Topping I."/>
            <person name="Tsamla T."/>
            <person name="Vassiliev H."/>
            <person name="Vo A."/>
            <person name="Wangchuk T."/>
            <person name="Wangdi T."/>
            <person name="Weiand M."/>
            <person name="Wilkinson J."/>
            <person name="Wilson A."/>
            <person name="Yadav S."/>
            <person name="Young G."/>
            <person name="Yu Q."/>
            <person name="Zembek L."/>
            <person name="Zhong D."/>
            <person name="Zimmer A."/>
            <person name="Zwirko Z."/>
            <person name="Jaffe D.B."/>
            <person name="Alvarez P."/>
            <person name="Brockman W."/>
            <person name="Butler J."/>
            <person name="Chin C."/>
            <person name="Gnerre S."/>
            <person name="Grabherr M."/>
            <person name="Kleber M."/>
            <person name="Mauceli E."/>
            <person name="MacCallum I."/>
        </authorList>
    </citation>
    <scope>NUCLEOTIDE SEQUENCE [LARGE SCALE GENOMIC DNA]</scope>
    <source>
        <strain evidence="27">Tucson 15081-1352.22</strain>
    </source>
</reference>
<dbReference type="InterPro" id="IPR008271">
    <property type="entry name" value="Ser/Thr_kinase_AS"/>
</dbReference>
<evidence type="ECO:0000256" key="18">
    <source>
        <dbReference type="ARBA" id="ARBA00035711"/>
    </source>
</evidence>
<evidence type="ECO:0000313" key="26">
    <source>
        <dbReference type="EMBL" id="EDW16519.2"/>
    </source>
</evidence>
<dbReference type="InterPro" id="IPR017441">
    <property type="entry name" value="Protein_kinase_ATP_BS"/>
</dbReference>
<keyword evidence="15" id="KW-0539">Nucleus</keyword>
<evidence type="ECO:0000256" key="12">
    <source>
        <dbReference type="ARBA" id="ARBA00022777"/>
    </source>
</evidence>
<organism evidence="26 27">
    <name type="scientific">Drosophila mojavensis</name>
    <name type="common">Fruit fly</name>
    <dbReference type="NCBI Taxonomy" id="7230"/>
    <lineage>
        <taxon>Eukaryota</taxon>
        <taxon>Metazoa</taxon>
        <taxon>Ecdysozoa</taxon>
        <taxon>Arthropoda</taxon>
        <taxon>Hexapoda</taxon>
        <taxon>Insecta</taxon>
        <taxon>Pterygota</taxon>
        <taxon>Neoptera</taxon>
        <taxon>Endopterygota</taxon>
        <taxon>Diptera</taxon>
        <taxon>Brachycera</taxon>
        <taxon>Muscomorpha</taxon>
        <taxon>Ephydroidea</taxon>
        <taxon>Drosophilidae</taxon>
        <taxon>Drosophila</taxon>
    </lineage>
</organism>
<dbReference type="Gene3D" id="1.10.510.10">
    <property type="entry name" value="Transferase(Phosphotransferase) domain 1"/>
    <property type="match status" value="1"/>
</dbReference>
<dbReference type="PANTHER" id="PTHR24056">
    <property type="entry name" value="CELL DIVISION PROTEIN KINASE"/>
    <property type="match status" value="1"/>
</dbReference>
<evidence type="ECO:0000256" key="14">
    <source>
        <dbReference type="ARBA" id="ARBA00023069"/>
    </source>
</evidence>
<dbReference type="InterPro" id="IPR050108">
    <property type="entry name" value="CDK"/>
</dbReference>
<dbReference type="Gene3D" id="3.30.200.20">
    <property type="entry name" value="Phosphorylase Kinase, domain 1"/>
    <property type="match status" value="1"/>
</dbReference>
<evidence type="ECO:0000256" key="8">
    <source>
        <dbReference type="ARBA" id="ARBA00022527"/>
    </source>
</evidence>
<dbReference type="GO" id="GO:0005634">
    <property type="term" value="C:nucleus"/>
    <property type="evidence" value="ECO:0007669"/>
    <property type="project" value="UniProtKB-SubCell"/>
</dbReference>
<evidence type="ECO:0000256" key="16">
    <source>
        <dbReference type="ARBA" id="ARBA00023273"/>
    </source>
</evidence>
<keyword evidence="12" id="KW-0418">Kinase</keyword>
<accession>B4K8D7</accession>
<dbReference type="GO" id="GO:0005737">
    <property type="term" value="C:cytoplasm"/>
    <property type="evidence" value="ECO:0007669"/>
    <property type="project" value="UniProtKB-SubCell"/>
</dbReference>
<evidence type="ECO:0000256" key="20">
    <source>
        <dbReference type="ARBA" id="ARBA00035723"/>
    </source>
</evidence>
<dbReference type="FunCoup" id="B4K8D7">
    <property type="interactions" value="46"/>
</dbReference>
<dbReference type="SMART" id="SM00220">
    <property type="entry name" value="S_TKc"/>
    <property type="match status" value="1"/>
</dbReference>
<evidence type="ECO:0000256" key="13">
    <source>
        <dbReference type="ARBA" id="ARBA00022840"/>
    </source>
</evidence>
<dbReference type="InParanoid" id="B4K8D7"/>
<evidence type="ECO:0000259" key="25">
    <source>
        <dbReference type="PROSITE" id="PS50011"/>
    </source>
</evidence>
<evidence type="ECO:0000256" key="2">
    <source>
        <dbReference type="ARBA" id="ARBA00004138"/>
    </source>
</evidence>
<proteinExistence type="inferred from homology"/>
<comment type="subcellular location">
    <subcellularLocation>
        <location evidence="2">Cell projection</location>
        <location evidence="2">Cilium</location>
    </subcellularLocation>
    <subcellularLocation>
        <location evidence="3">Cytoplasm</location>
    </subcellularLocation>
    <subcellularLocation>
        <location evidence="1">Nucleus</location>
    </subcellularLocation>
</comment>
<evidence type="ECO:0000256" key="7">
    <source>
        <dbReference type="ARBA" id="ARBA00022490"/>
    </source>
</evidence>
<evidence type="ECO:0000256" key="6">
    <source>
        <dbReference type="ARBA" id="ARBA00022473"/>
    </source>
</evidence>
<evidence type="ECO:0000256" key="3">
    <source>
        <dbReference type="ARBA" id="ARBA00004496"/>
    </source>
</evidence>
<keyword evidence="27" id="KW-1185">Reference proteome</keyword>
<keyword evidence="6" id="KW-0217">Developmental protein</keyword>
<evidence type="ECO:0000256" key="21">
    <source>
        <dbReference type="ARBA" id="ARBA00047811"/>
    </source>
</evidence>
<dbReference type="InterPro" id="IPR048002">
    <property type="entry name" value="CDK20-like_STKc"/>
</dbReference>
<dbReference type="EMBL" id="CH933806">
    <property type="protein sequence ID" value="EDW16519.2"/>
    <property type="molecule type" value="Genomic_DNA"/>
</dbReference>
<dbReference type="InterPro" id="IPR011009">
    <property type="entry name" value="Kinase-like_dom_sf"/>
</dbReference>
<dbReference type="FunFam" id="1.10.510.10:FF:000791">
    <property type="entry name" value="cyclin-dependent kinase 20"/>
    <property type="match status" value="1"/>
</dbReference>
<dbReference type="GO" id="GO:0004693">
    <property type="term" value="F:cyclin-dependent protein serine/threonine kinase activity"/>
    <property type="evidence" value="ECO:0007669"/>
    <property type="project" value="UniProtKB-EC"/>
</dbReference>
<evidence type="ECO:0000313" key="27">
    <source>
        <dbReference type="Proteomes" id="UP000009192"/>
    </source>
</evidence>
<dbReference type="KEGG" id="dmo:Dmoj_GI10576"/>
<comment type="similarity">
    <text evidence="4">Belongs to the protein kinase superfamily. CMGC Ser/Thr protein kinase family. CDC2/CDKX subfamily.</text>
</comment>
<evidence type="ECO:0000256" key="19">
    <source>
        <dbReference type="ARBA" id="ARBA00035720"/>
    </source>
</evidence>
<evidence type="ECO:0000256" key="4">
    <source>
        <dbReference type="ARBA" id="ARBA00006485"/>
    </source>
</evidence>
<gene>
    <name evidence="26" type="primary">Dmoj\GI10576</name>
    <name evidence="26" type="ORF">Dmoj_GI10576</name>
</gene>
<dbReference type="HOGENOM" id="CLU_000288_181_1_1"/>
<keyword evidence="11 23" id="KW-0547">Nucleotide-binding</keyword>
<dbReference type="PROSITE" id="PS50011">
    <property type="entry name" value="PROTEIN_KINASE_DOM"/>
    <property type="match status" value="1"/>
</dbReference>
<keyword evidence="10" id="KW-0808">Transferase</keyword>
<dbReference type="PROSITE" id="PS00108">
    <property type="entry name" value="PROTEIN_KINASE_ST"/>
    <property type="match status" value="1"/>
</dbReference>
<dbReference type="OrthoDB" id="63265at2759"/>
<evidence type="ECO:0000256" key="15">
    <source>
        <dbReference type="ARBA" id="ARBA00023242"/>
    </source>
</evidence>
<dbReference type="GO" id="GO:0051301">
    <property type="term" value="P:cell division"/>
    <property type="evidence" value="ECO:0007669"/>
    <property type="project" value="UniProtKB-KW"/>
</dbReference>
<dbReference type="GO" id="GO:0005524">
    <property type="term" value="F:ATP binding"/>
    <property type="evidence" value="ECO:0007669"/>
    <property type="project" value="UniProtKB-UniRule"/>
</dbReference>
<comment type="catalytic activity">
    <reaction evidence="21">
        <text>L-threonyl-[protein] + ATP = O-phospho-L-threonyl-[protein] + ADP + H(+)</text>
        <dbReference type="Rhea" id="RHEA:46608"/>
        <dbReference type="Rhea" id="RHEA-COMP:11060"/>
        <dbReference type="Rhea" id="RHEA-COMP:11605"/>
        <dbReference type="ChEBI" id="CHEBI:15378"/>
        <dbReference type="ChEBI" id="CHEBI:30013"/>
        <dbReference type="ChEBI" id="CHEBI:30616"/>
        <dbReference type="ChEBI" id="CHEBI:61977"/>
        <dbReference type="ChEBI" id="CHEBI:456216"/>
        <dbReference type="EC" id="2.7.11.22"/>
    </reaction>
</comment>
<evidence type="ECO:0000256" key="22">
    <source>
        <dbReference type="ARBA" id="ARBA00048367"/>
    </source>
</evidence>
<keyword evidence="7" id="KW-0963">Cytoplasm</keyword>
<dbReference type="Pfam" id="PF00069">
    <property type="entry name" value="Pkinase"/>
    <property type="match status" value="1"/>
</dbReference>
<name>B4K8D7_DROMO</name>
<evidence type="ECO:0000256" key="11">
    <source>
        <dbReference type="ARBA" id="ARBA00022741"/>
    </source>
</evidence>
<keyword evidence="9" id="KW-0132">Cell division</keyword>
<keyword evidence="17" id="KW-0131">Cell cycle</keyword>
<evidence type="ECO:0000256" key="5">
    <source>
        <dbReference type="ARBA" id="ARBA00012425"/>
    </source>
</evidence>
<dbReference type="SUPFAM" id="SSF56112">
    <property type="entry name" value="Protein kinase-like (PK-like)"/>
    <property type="match status" value="1"/>
</dbReference>
<feature type="domain" description="Protein kinase" evidence="25">
    <location>
        <begin position="9"/>
        <end position="316"/>
    </location>
</feature>
<evidence type="ECO:0000256" key="9">
    <source>
        <dbReference type="ARBA" id="ARBA00022618"/>
    </source>
</evidence>
<dbReference type="FunFam" id="3.30.200.20:FF:000579">
    <property type="entry name" value="cyclin-dependent kinase 20"/>
    <property type="match status" value="1"/>
</dbReference>
<feature type="binding site" evidence="23">
    <location>
        <position position="43"/>
    </location>
    <ligand>
        <name>ATP</name>
        <dbReference type="ChEBI" id="CHEBI:30616"/>
    </ligand>
</feature>
<evidence type="ECO:0000256" key="17">
    <source>
        <dbReference type="ARBA" id="ARBA00023306"/>
    </source>
</evidence>
<dbReference type="GO" id="GO:0005929">
    <property type="term" value="C:cilium"/>
    <property type="evidence" value="ECO:0007669"/>
    <property type="project" value="UniProtKB-SubCell"/>
</dbReference>
<dbReference type="EC" id="2.7.11.22" evidence="5"/>
<keyword evidence="16" id="KW-0966">Cell projection</keyword>
<dbReference type="eggNOG" id="KOG0659">
    <property type="taxonomic scope" value="Eukaryota"/>
</dbReference>
<dbReference type="InterPro" id="IPR000719">
    <property type="entry name" value="Prot_kinase_dom"/>
</dbReference>
<comment type="catalytic activity">
    <reaction evidence="22">
        <text>L-seryl-[protein] + ATP = O-phospho-L-seryl-[protein] + ADP + H(+)</text>
        <dbReference type="Rhea" id="RHEA:17989"/>
        <dbReference type="Rhea" id="RHEA-COMP:9863"/>
        <dbReference type="Rhea" id="RHEA-COMP:11604"/>
        <dbReference type="ChEBI" id="CHEBI:15378"/>
        <dbReference type="ChEBI" id="CHEBI:29999"/>
        <dbReference type="ChEBI" id="CHEBI:30616"/>
        <dbReference type="ChEBI" id="CHEBI:83421"/>
        <dbReference type="ChEBI" id="CHEBI:456216"/>
        <dbReference type="EC" id="2.7.11.22"/>
    </reaction>
</comment>
<keyword evidence="14" id="KW-0969">Cilium</keyword>
<evidence type="ECO:0000256" key="24">
    <source>
        <dbReference type="RuleBase" id="RU000304"/>
    </source>
</evidence>